<dbReference type="KEGG" id="psco:LY89DRAFT_784932"/>
<feature type="compositionally biased region" description="Polar residues" evidence="1">
    <location>
        <begin position="266"/>
        <end position="275"/>
    </location>
</feature>
<accession>A0A194WYY0</accession>
<feature type="region of interest" description="Disordered" evidence="1">
    <location>
        <begin position="1"/>
        <end position="20"/>
    </location>
</feature>
<gene>
    <name evidence="2" type="ORF">LY89DRAFT_784932</name>
</gene>
<evidence type="ECO:0000313" key="3">
    <source>
        <dbReference type="Proteomes" id="UP000070700"/>
    </source>
</evidence>
<feature type="compositionally biased region" description="Polar residues" evidence="1">
    <location>
        <begin position="236"/>
        <end position="246"/>
    </location>
</feature>
<dbReference type="EMBL" id="KQ947422">
    <property type="protein sequence ID" value="KUJ13171.1"/>
    <property type="molecule type" value="Genomic_DNA"/>
</dbReference>
<keyword evidence="3" id="KW-1185">Reference proteome</keyword>
<dbReference type="InParanoid" id="A0A194WYY0"/>
<dbReference type="OrthoDB" id="2919105at2759"/>
<dbReference type="Proteomes" id="UP000070700">
    <property type="component" value="Unassembled WGS sequence"/>
</dbReference>
<sequence length="510" mass="57911">MWPAPGVHQRRVDSDAPPQKHIFSRSHTIPIVCFKLETHLQLQKATRALTIMPTMDPLQLFDLMMDETDQTTFLQLFSSFCRHSSNDAVALKPSSWFKRESILPPLPEVWRNTAADVLAQATFTNIKVDNLRESSLQLLRPGNMLDHELVEAYIGLIRQEGASICSTRLFDSIELGTPQQTTDLLIDYQQVCHRVGSLHLEQAEADEIVPSFRYRILAELLAGTLDPSVTEHERFVSQTVRDQSAETADDTRDLIPKGSLDEDSISVDSTQPRSSQLRKEKHDGSSFVDTCVKSFASEKSMLEILNLAVRFHRVTKPDVITDQGLDFLYHKVENDDHAQDILRNRHYREQYSRMFYRSLKQIGGTSFRADNWVRAAMQQIMRLPPDTKLWKAAQSHASRSTVWAELLDIFQGHLDFPCTALCGTCESTAAIEGLSRKSRDLFFLGLRHRLQDPADGMLKNLKAASALARALLYNHLPDFTLAIERKTDLDLMDFEAAVSVEEKLRLPSGY</sequence>
<reference evidence="2 3" key="1">
    <citation type="submission" date="2015-10" db="EMBL/GenBank/DDBJ databases">
        <title>Full genome of DAOMC 229536 Phialocephala scopiformis, a fungal endophyte of spruce producing the potent anti-insectan compound rugulosin.</title>
        <authorList>
            <consortium name="DOE Joint Genome Institute"/>
            <person name="Walker A.K."/>
            <person name="Frasz S.L."/>
            <person name="Seifert K.A."/>
            <person name="Miller J.D."/>
            <person name="Mondo S.J."/>
            <person name="Labutti K."/>
            <person name="Lipzen A."/>
            <person name="Dockter R."/>
            <person name="Kennedy M."/>
            <person name="Grigoriev I.V."/>
            <person name="Spatafora J.W."/>
        </authorList>
    </citation>
    <scope>NUCLEOTIDE SEQUENCE [LARGE SCALE GENOMIC DNA]</scope>
    <source>
        <strain evidence="2 3">CBS 120377</strain>
    </source>
</reference>
<feature type="region of interest" description="Disordered" evidence="1">
    <location>
        <begin position="236"/>
        <end position="282"/>
    </location>
</feature>
<name>A0A194WYY0_MOLSC</name>
<dbReference type="RefSeq" id="XP_018067526.1">
    <property type="nucleotide sequence ID" value="XM_018222834.1"/>
</dbReference>
<dbReference type="AlphaFoldDB" id="A0A194WYY0"/>
<evidence type="ECO:0000256" key="1">
    <source>
        <dbReference type="SAM" id="MobiDB-lite"/>
    </source>
</evidence>
<proteinExistence type="predicted"/>
<evidence type="ECO:0000313" key="2">
    <source>
        <dbReference type="EMBL" id="KUJ13171.1"/>
    </source>
</evidence>
<protein>
    <submittedName>
        <fullName evidence="2">Uncharacterized protein</fullName>
    </submittedName>
</protein>
<organism evidence="2 3">
    <name type="scientific">Mollisia scopiformis</name>
    <name type="common">Conifer needle endophyte fungus</name>
    <name type="synonym">Phialocephala scopiformis</name>
    <dbReference type="NCBI Taxonomy" id="149040"/>
    <lineage>
        <taxon>Eukaryota</taxon>
        <taxon>Fungi</taxon>
        <taxon>Dikarya</taxon>
        <taxon>Ascomycota</taxon>
        <taxon>Pezizomycotina</taxon>
        <taxon>Leotiomycetes</taxon>
        <taxon>Helotiales</taxon>
        <taxon>Mollisiaceae</taxon>
        <taxon>Mollisia</taxon>
    </lineage>
</organism>
<dbReference type="GeneID" id="28832560"/>